<dbReference type="Gene3D" id="3.30.200.20">
    <property type="entry name" value="Phosphorylase Kinase, domain 1"/>
    <property type="match status" value="1"/>
</dbReference>
<dbReference type="Proteomes" id="UP001175271">
    <property type="component" value="Unassembled WGS sequence"/>
</dbReference>
<name>A0AA39I6V7_9BILA</name>
<accession>A0AA39I6V7</accession>
<evidence type="ECO:0000256" key="6">
    <source>
        <dbReference type="ARBA" id="ARBA00022729"/>
    </source>
</evidence>
<dbReference type="GO" id="GO:0005524">
    <property type="term" value="F:ATP binding"/>
    <property type="evidence" value="ECO:0007669"/>
    <property type="project" value="UniProtKB-UniRule"/>
</dbReference>
<evidence type="ECO:0000313" key="15">
    <source>
        <dbReference type="EMBL" id="KAK0417688.1"/>
    </source>
</evidence>
<keyword evidence="11 13" id="KW-0472">Membrane</keyword>
<gene>
    <name evidence="15" type="ORF">QR680_013150</name>
</gene>
<dbReference type="Gene3D" id="2.10.60.10">
    <property type="entry name" value="CD59"/>
    <property type="match status" value="1"/>
</dbReference>
<evidence type="ECO:0000256" key="12">
    <source>
        <dbReference type="ARBA" id="ARBA00023170"/>
    </source>
</evidence>
<dbReference type="InterPro" id="IPR000719">
    <property type="entry name" value="Prot_kinase_dom"/>
</dbReference>
<evidence type="ECO:0000256" key="11">
    <source>
        <dbReference type="ARBA" id="ARBA00023136"/>
    </source>
</evidence>
<dbReference type="PROSITE" id="PS00108">
    <property type="entry name" value="PROTEIN_KINASE_ST"/>
    <property type="match status" value="1"/>
</dbReference>
<keyword evidence="12 13" id="KW-0675">Receptor</keyword>
<dbReference type="CDD" id="cd23617">
    <property type="entry name" value="TFP_LU_ECD_Daf4"/>
    <property type="match status" value="1"/>
</dbReference>
<protein>
    <recommendedName>
        <fullName evidence="13">Serine/threonine-protein kinase receptor</fullName>
        <ecNumber evidence="13">2.7.11.30</ecNumber>
    </recommendedName>
</protein>
<dbReference type="InterPro" id="IPR008271">
    <property type="entry name" value="Ser/Thr_kinase_AS"/>
</dbReference>
<dbReference type="Pfam" id="PF00069">
    <property type="entry name" value="Pkinase"/>
    <property type="match status" value="1"/>
</dbReference>
<reference evidence="15" key="1">
    <citation type="submission" date="2023-06" db="EMBL/GenBank/DDBJ databases">
        <title>Genomic analysis of the entomopathogenic nematode Steinernema hermaphroditum.</title>
        <authorList>
            <person name="Schwarz E.M."/>
            <person name="Heppert J.K."/>
            <person name="Baniya A."/>
            <person name="Schwartz H.T."/>
            <person name="Tan C.-H."/>
            <person name="Antoshechkin I."/>
            <person name="Sternberg P.W."/>
            <person name="Goodrich-Blair H."/>
            <person name="Dillman A.R."/>
        </authorList>
    </citation>
    <scope>NUCLEOTIDE SEQUENCE</scope>
    <source>
        <strain evidence="15">PS9179</strain>
        <tissue evidence="15">Whole animal</tissue>
    </source>
</reference>
<keyword evidence="13" id="KW-0479">Metal-binding</keyword>
<keyword evidence="4 13" id="KW-0808">Transferase</keyword>
<keyword evidence="3 13" id="KW-0723">Serine/threonine-protein kinase</keyword>
<comment type="caution">
    <text evidence="15">The sequence shown here is derived from an EMBL/GenBank/DDBJ whole genome shotgun (WGS) entry which is preliminary data.</text>
</comment>
<evidence type="ECO:0000256" key="4">
    <source>
        <dbReference type="ARBA" id="ARBA00022679"/>
    </source>
</evidence>
<dbReference type="AlphaFoldDB" id="A0AA39I6V7"/>
<keyword evidence="6" id="KW-0732">Signal</keyword>
<comment type="subcellular location">
    <subcellularLocation>
        <location evidence="1 13">Membrane</location>
        <topology evidence="1 13">Single-pass type I membrane protein</topology>
    </subcellularLocation>
</comment>
<evidence type="ECO:0000256" key="10">
    <source>
        <dbReference type="ARBA" id="ARBA00022989"/>
    </source>
</evidence>
<keyword evidence="13" id="KW-0464">Manganese</keyword>
<evidence type="ECO:0000313" key="16">
    <source>
        <dbReference type="Proteomes" id="UP001175271"/>
    </source>
</evidence>
<evidence type="ECO:0000256" key="9">
    <source>
        <dbReference type="ARBA" id="ARBA00022840"/>
    </source>
</evidence>
<dbReference type="SUPFAM" id="SSF56112">
    <property type="entry name" value="Protein kinase-like (PK-like)"/>
    <property type="match status" value="1"/>
</dbReference>
<comment type="similarity">
    <text evidence="2 13">Belongs to the protein kinase superfamily. TKL Ser/Thr protein kinase family. TGFB receptor subfamily.</text>
</comment>
<dbReference type="GO" id="GO:0046872">
    <property type="term" value="F:metal ion binding"/>
    <property type="evidence" value="ECO:0007669"/>
    <property type="project" value="UniProtKB-KW"/>
</dbReference>
<evidence type="ECO:0000259" key="14">
    <source>
        <dbReference type="PROSITE" id="PS50011"/>
    </source>
</evidence>
<keyword evidence="16" id="KW-1185">Reference proteome</keyword>
<keyword evidence="13" id="KW-0460">Magnesium</keyword>
<organism evidence="15 16">
    <name type="scientific">Steinernema hermaphroditum</name>
    <dbReference type="NCBI Taxonomy" id="289476"/>
    <lineage>
        <taxon>Eukaryota</taxon>
        <taxon>Metazoa</taxon>
        <taxon>Ecdysozoa</taxon>
        <taxon>Nematoda</taxon>
        <taxon>Chromadorea</taxon>
        <taxon>Rhabditida</taxon>
        <taxon>Tylenchina</taxon>
        <taxon>Panagrolaimomorpha</taxon>
        <taxon>Strongyloidoidea</taxon>
        <taxon>Steinernematidae</taxon>
        <taxon>Steinernema</taxon>
    </lineage>
</organism>
<dbReference type="PRINTS" id="PR00653">
    <property type="entry name" value="ACTIVIN2R"/>
</dbReference>
<dbReference type="InterPro" id="IPR000333">
    <property type="entry name" value="TGFB_receptor"/>
</dbReference>
<keyword evidence="7 13" id="KW-0547">Nucleotide-binding</keyword>
<keyword evidence="9 13" id="KW-0067">ATP-binding</keyword>
<dbReference type="PANTHER" id="PTHR23255">
    <property type="entry name" value="TRANSFORMING GROWTH FACTOR-BETA RECEPTOR TYPE I AND II"/>
    <property type="match status" value="1"/>
</dbReference>
<dbReference type="PANTHER" id="PTHR23255:SF98">
    <property type="entry name" value="SERINE_THREONINE-PROTEIN KINASE RECEPTOR"/>
    <property type="match status" value="1"/>
</dbReference>
<feature type="transmembrane region" description="Helical" evidence="13">
    <location>
        <begin position="289"/>
        <end position="311"/>
    </location>
</feature>
<dbReference type="GO" id="GO:0071363">
    <property type="term" value="P:cellular response to growth factor stimulus"/>
    <property type="evidence" value="ECO:0007669"/>
    <property type="project" value="TreeGrafter"/>
</dbReference>
<dbReference type="EMBL" id="JAUCMV010000002">
    <property type="protein sequence ID" value="KAK0417688.1"/>
    <property type="molecule type" value="Genomic_DNA"/>
</dbReference>
<evidence type="ECO:0000256" key="8">
    <source>
        <dbReference type="ARBA" id="ARBA00022777"/>
    </source>
</evidence>
<dbReference type="Gene3D" id="1.10.510.10">
    <property type="entry name" value="Transferase(Phosphotransferase) domain 1"/>
    <property type="match status" value="1"/>
</dbReference>
<evidence type="ECO:0000256" key="5">
    <source>
        <dbReference type="ARBA" id="ARBA00022692"/>
    </source>
</evidence>
<evidence type="ECO:0000256" key="2">
    <source>
        <dbReference type="ARBA" id="ARBA00009605"/>
    </source>
</evidence>
<feature type="domain" description="Protein kinase" evidence="14">
    <location>
        <begin position="364"/>
        <end position="665"/>
    </location>
</feature>
<comment type="cofactor">
    <cofactor evidence="13">
        <name>Mg(2+)</name>
        <dbReference type="ChEBI" id="CHEBI:18420"/>
    </cofactor>
    <cofactor evidence="13">
        <name>Mn(2+)</name>
        <dbReference type="ChEBI" id="CHEBI:29035"/>
    </cofactor>
</comment>
<evidence type="ECO:0000256" key="1">
    <source>
        <dbReference type="ARBA" id="ARBA00004479"/>
    </source>
</evidence>
<keyword evidence="8 13" id="KW-0418">Kinase</keyword>
<dbReference type="PROSITE" id="PS50011">
    <property type="entry name" value="PROTEIN_KINASE_DOM"/>
    <property type="match status" value="1"/>
</dbReference>
<evidence type="ECO:0000256" key="13">
    <source>
        <dbReference type="RuleBase" id="RU361271"/>
    </source>
</evidence>
<dbReference type="InterPro" id="IPR045860">
    <property type="entry name" value="Snake_toxin-like_sf"/>
</dbReference>
<dbReference type="InterPro" id="IPR011009">
    <property type="entry name" value="Kinase-like_dom_sf"/>
</dbReference>
<keyword evidence="10 13" id="KW-1133">Transmembrane helix</keyword>
<comment type="catalytic activity">
    <reaction evidence="13">
        <text>L-threonyl-[receptor-protein] + ATP = O-phospho-L-threonyl-[receptor-protein] + ADP + H(+)</text>
        <dbReference type="Rhea" id="RHEA:44880"/>
        <dbReference type="Rhea" id="RHEA-COMP:11024"/>
        <dbReference type="Rhea" id="RHEA-COMP:11025"/>
        <dbReference type="ChEBI" id="CHEBI:15378"/>
        <dbReference type="ChEBI" id="CHEBI:30013"/>
        <dbReference type="ChEBI" id="CHEBI:30616"/>
        <dbReference type="ChEBI" id="CHEBI:61977"/>
        <dbReference type="ChEBI" id="CHEBI:456216"/>
        <dbReference type="EC" id="2.7.11.30"/>
    </reaction>
</comment>
<dbReference type="GO" id="GO:0048179">
    <property type="term" value="C:activin receptor complex"/>
    <property type="evidence" value="ECO:0007669"/>
    <property type="project" value="TreeGrafter"/>
</dbReference>
<evidence type="ECO:0000256" key="3">
    <source>
        <dbReference type="ARBA" id="ARBA00022527"/>
    </source>
</evidence>
<evidence type="ECO:0000256" key="7">
    <source>
        <dbReference type="ARBA" id="ARBA00022741"/>
    </source>
</evidence>
<proteinExistence type="inferred from homology"/>
<dbReference type="GO" id="GO:0048185">
    <property type="term" value="F:activin binding"/>
    <property type="evidence" value="ECO:0007669"/>
    <property type="project" value="TreeGrafter"/>
</dbReference>
<dbReference type="EC" id="2.7.11.30" evidence="13"/>
<keyword evidence="5 13" id="KW-0812">Transmembrane</keyword>
<sequence length="678" mass="76448">MLQAERCRTLSVWQLRQVRVHFDVCCSDDVACLRGAARYFPADALFVGGGTIQNTGAVPLTDKLTRSISEDSDSEMLLRSRFLVFFSAVLFVALDAEIATSGTARIPVVSDENWKAVAEVVPSNSRTHSFAFDDAPDGSGAARSHSPRKFESLGEYDNAACPHGKCPEKTKKCYLEGEQTKLGCFATWLFNSSATHYDTSNMQFGLKGCWHEHMSNDGECLSEDICEADVRQAGKDETQRSLFCCCRTHNCNHKGIVVDPIHPVTKSPLPPAPEVPEVSFLEMFHTTDIWYVFVVLGILIFTGIVSLIAYYRYRERRYMKATCGHHANASHLPLISSECNDETLLSTVDPTPLSENRTPLPTTFVLGELIKQGRFGKIVKATWQTQGAFETVACKVFAYDDADSFMKEIGIFRTPLVDSNPFVVRYIAHESLCDESGVESNRIYTEYHPNGSLHDYLKAHVLSLTESFRMMTTIMEGLAFLHEEVRREHVLKPIIVHRDFKSKNVLVKRDLSTCIADFGLSMIFESNRKPTGEKETVHTQVGTRRYMSPEVLEGATEFTPMAFRQVDVYAAGLVIWEVLSRTRLSDEDDVGPYADPFHDIEPKLGEFRKYIKVLKQRPPIRPALEENIYTRPVVDTVREMWYQEPDGRVASGCVRERFQACHERFLRADSVSIDSSCP</sequence>
<dbReference type="GO" id="GO:0017002">
    <property type="term" value="F:activin receptor activity"/>
    <property type="evidence" value="ECO:0007669"/>
    <property type="project" value="TreeGrafter"/>
</dbReference>